<keyword evidence="3" id="KW-1185">Reference proteome</keyword>
<name>A0ABS0ES54_9BURK</name>
<proteinExistence type="predicted"/>
<reference evidence="2 3" key="1">
    <citation type="submission" date="2020-11" db="EMBL/GenBank/DDBJ databases">
        <title>WGS of Herminiimonas contaminans strain Marseille-Q4544 isolated from planarians Schmidtea mediterranea.</title>
        <authorList>
            <person name="Kangale L."/>
        </authorList>
    </citation>
    <scope>NUCLEOTIDE SEQUENCE [LARGE SCALE GENOMIC DNA]</scope>
    <source>
        <strain evidence="2 3">Marseille-Q4544</strain>
    </source>
</reference>
<dbReference type="EMBL" id="JADOEL010000005">
    <property type="protein sequence ID" value="MBF8177675.1"/>
    <property type="molecule type" value="Genomic_DNA"/>
</dbReference>
<evidence type="ECO:0000313" key="2">
    <source>
        <dbReference type="EMBL" id="MBF8177675.1"/>
    </source>
</evidence>
<protein>
    <submittedName>
        <fullName evidence="2">Uncharacterized protein</fullName>
    </submittedName>
</protein>
<accession>A0ABS0ES54</accession>
<evidence type="ECO:0000313" key="3">
    <source>
        <dbReference type="Proteomes" id="UP000657372"/>
    </source>
</evidence>
<comment type="caution">
    <text evidence="2">The sequence shown here is derived from an EMBL/GenBank/DDBJ whole genome shotgun (WGS) entry which is preliminary data.</text>
</comment>
<dbReference type="RefSeq" id="WP_195875267.1">
    <property type="nucleotide sequence ID" value="NZ_JADOEL010000005.1"/>
</dbReference>
<gene>
    <name evidence="2" type="ORF">IXC47_08285</name>
</gene>
<organism evidence="2 3">
    <name type="scientific">Herminiimonas contaminans</name>
    <dbReference type="NCBI Taxonomy" id="1111140"/>
    <lineage>
        <taxon>Bacteria</taxon>
        <taxon>Pseudomonadati</taxon>
        <taxon>Pseudomonadota</taxon>
        <taxon>Betaproteobacteria</taxon>
        <taxon>Burkholderiales</taxon>
        <taxon>Oxalobacteraceae</taxon>
        <taxon>Herminiimonas</taxon>
    </lineage>
</organism>
<feature type="coiled-coil region" evidence="1">
    <location>
        <begin position="202"/>
        <end position="229"/>
    </location>
</feature>
<evidence type="ECO:0000256" key="1">
    <source>
        <dbReference type="SAM" id="Coils"/>
    </source>
</evidence>
<keyword evidence="1" id="KW-0175">Coiled coil</keyword>
<sequence>MHSRDYDEFSALLDAAYDLIGVGQNKTISSGAKALFFKSMGQYSIEQFRMALNGHCMDKQRGRFTPKPADIIEQIDGATDGDGRPSDDEAWAIALTSQDEADTVVWTQETAEAFGICQPVMATGDKVGARMAFKDAYNRLVTASRQSGSPAKWNASLGWDMDRRAKVIEKAATAGLLPAPMATALLGNSVIGGTITECPEGLKRVKEEMANLIEKRQEESASYERARQAERDAELARKNELAEQARSLVRA</sequence>
<dbReference type="Proteomes" id="UP000657372">
    <property type="component" value="Unassembled WGS sequence"/>
</dbReference>